<feature type="domain" description="Scaffold protein Nfu/NifU N-terminal" evidence="2">
    <location>
        <begin position="6"/>
        <end position="92"/>
    </location>
</feature>
<dbReference type="GO" id="GO:0051536">
    <property type="term" value="F:iron-sulfur cluster binding"/>
    <property type="evidence" value="ECO:0007669"/>
    <property type="project" value="InterPro"/>
</dbReference>
<dbReference type="InterPro" id="IPR001075">
    <property type="entry name" value="NIF_FeS_clus_asmbl_NifU_C"/>
</dbReference>
<comment type="similarity">
    <text evidence="1">Belongs to the NifU family.</text>
</comment>
<evidence type="ECO:0000259" key="2">
    <source>
        <dbReference type="SMART" id="SM00932"/>
    </source>
</evidence>
<dbReference type="AlphaFoldDB" id="A0A507ZSZ7"/>
<dbReference type="SMART" id="SM00932">
    <property type="entry name" value="Nfu_N"/>
    <property type="match status" value="2"/>
</dbReference>
<feature type="domain" description="Scaffold protein Nfu/NifU N-terminal" evidence="2">
    <location>
        <begin position="109"/>
        <end position="194"/>
    </location>
</feature>
<name>A0A507ZSZ7_9FLAO</name>
<dbReference type="RefSeq" id="WP_141420886.1">
    <property type="nucleotide sequence ID" value="NZ_VIAR01000003.1"/>
</dbReference>
<comment type="caution">
    <text evidence="3">The sequence shown here is derived from an EMBL/GenBank/DDBJ whole genome shotgun (WGS) entry which is preliminary data.</text>
</comment>
<dbReference type="SUPFAM" id="SSF117916">
    <property type="entry name" value="Fe-S cluster assembly (FSCA) domain-like"/>
    <property type="match status" value="1"/>
</dbReference>
<dbReference type="EMBL" id="VIAR01000003">
    <property type="protein sequence ID" value="TQD39643.1"/>
    <property type="molecule type" value="Genomic_DNA"/>
</dbReference>
<reference evidence="3 4" key="1">
    <citation type="submission" date="2019-06" db="EMBL/GenBank/DDBJ databases">
        <title>Flavibacter putida gen. nov., sp. nov., a novel marine bacterium of the family Flavobacteriaceae isolated from coastal seawater.</title>
        <authorList>
            <person name="Feng X."/>
        </authorList>
    </citation>
    <scope>NUCLEOTIDE SEQUENCE [LARGE SCALE GENOMIC DNA]</scope>
    <source>
        <strain evidence="3 4">PLHSN227</strain>
    </source>
</reference>
<dbReference type="GO" id="GO:0016226">
    <property type="term" value="P:iron-sulfur cluster assembly"/>
    <property type="evidence" value="ECO:0007669"/>
    <property type="project" value="InterPro"/>
</dbReference>
<dbReference type="InterPro" id="IPR034904">
    <property type="entry name" value="FSCA_dom_sf"/>
</dbReference>
<accession>A0A507ZSZ7</accession>
<dbReference type="InterPro" id="IPR036498">
    <property type="entry name" value="Nfu/NifU_N_sf"/>
</dbReference>
<dbReference type="Pfam" id="PF08712">
    <property type="entry name" value="Nfu_N"/>
    <property type="match status" value="2"/>
</dbReference>
<keyword evidence="4" id="KW-1185">Reference proteome</keyword>
<dbReference type="OrthoDB" id="9796965at2"/>
<dbReference type="Gene3D" id="3.30.300.130">
    <property type="entry name" value="Fe-S cluster assembly (FSCA)"/>
    <property type="match status" value="1"/>
</dbReference>
<dbReference type="InterPro" id="IPR014824">
    <property type="entry name" value="Nfu/NifU_N"/>
</dbReference>
<dbReference type="Pfam" id="PF01106">
    <property type="entry name" value="NifU"/>
    <property type="match status" value="1"/>
</dbReference>
<evidence type="ECO:0000313" key="4">
    <source>
        <dbReference type="Proteomes" id="UP000317169"/>
    </source>
</evidence>
<protein>
    <submittedName>
        <fullName evidence="3">NifU family protein</fullName>
    </submittedName>
</protein>
<dbReference type="GO" id="GO:0005506">
    <property type="term" value="F:iron ion binding"/>
    <property type="evidence" value="ECO:0007669"/>
    <property type="project" value="InterPro"/>
</dbReference>
<dbReference type="PANTHER" id="PTHR11178">
    <property type="entry name" value="IRON-SULFUR CLUSTER SCAFFOLD PROTEIN NFU-RELATED"/>
    <property type="match status" value="1"/>
</dbReference>
<dbReference type="Gene3D" id="3.30.1370.70">
    <property type="entry name" value="Scaffold protein Nfu/NifU, N-terminal domain"/>
    <property type="match status" value="2"/>
</dbReference>
<evidence type="ECO:0000256" key="1">
    <source>
        <dbReference type="ARBA" id="ARBA00006420"/>
    </source>
</evidence>
<sequence length="301" mass="34306">MRSYKIEIRPTNHKSIVKFETDKFLVEHENFEFKNIEEAEKSPIAQKLFHLPFVKTVYIAQNFIAIQKYDIVEWEDVQEEVAQQITQYLNSGIAAISQPDTNKKIPITVYAEVTPNPGVMKFIANKKLVVKTAEFKNIDDAKNAPIAQALFHFPFVKEVFIDENYISVAKYNIAEWEEITMELREFIRNYLQEGKEILSEEAVARAKKTDEKIKEEQTNNLDNTSKQIIAILEEYVKPAVASDGGNIVFESYNAENKSVKVILQGACSGCPSSTITLKNGIENMLKEMLQDKVETVEAING</sequence>
<dbReference type="PANTHER" id="PTHR11178:SF1">
    <property type="entry name" value="NFU1 IRON-SULFUR CLUSTER SCAFFOLD HOMOLOG, MITOCHONDRIAL"/>
    <property type="match status" value="1"/>
</dbReference>
<dbReference type="SUPFAM" id="SSF110836">
    <property type="entry name" value="Hypothetical protein SAV1430"/>
    <property type="match status" value="2"/>
</dbReference>
<organism evidence="3 4">
    <name type="scientific">Haloflavibacter putidus</name>
    <dbReference type="NCBI Taxonomy" id="2576776"/>
    <lineage>
        <taxon>Bacteria</taxon>
        <taxon>Pseudomonadati</taxon>
        <taxon>Bacteroidota</taxon>
        <taxon>Flavobacteriia</taxon>
        <taxon>Flavobacteriales</taxon>
        <taxon>Flavobacteriaceae</taxon>
        <taxon>Haloflavibacter</taxon>
    </lineage>
</organism>
<evidence type="ECO:0000313" key="3">
    <source>
        <dbReference type="EMBL" id="TQD39643.1"/>
    </source>
</evidence>
<gene>
    <name evidence="3" type="ORF">FKR84_03865</name>
</gene>
<dbReference type="Proteomes" id="UP000317169">
    <property type="component" value="Unassembled WGS sequence"/>
</dbReference>
<proteinExistence type="inferred from homology"/>